<evidence type="ECO:0000313" key="2">
    <source>
        <dbReference type="Proteomes" id="UP000642920"/>
    </source>
</evidence>
<gene>
    <name evidence="1" type="ORF">JKP34_14210</name>
</gene>
<dbReference type="Proteomes" id="UP000642920">
    <property type="component" value="Unassembled WGS sequence"/>
</dbReference>
<keyword evidence="2" id="KW-1185">Reference proteome</keyword>
<dbReference type="InterPro" id="IPR032577">
    <property type="entry name" value="DUF4920"/>
</dbReference>
<sequence>MNTFYGEAFEYEQPVLVSELTSRLSESDSTMVIAKGKVVEVCQAKGCWMTLELPNSETMRVTFKDYGFFVPKDLGGKEVVLKGKATISETDVETLQHLAADAGKSEEEIAKITEPEKGYAFLASGVTVVE</sequence>
<dbReference type="AlphaFoldDB" id="A0A937DKN3"/>
<comment type="caution">
    <text evidence="1">The sequence shown here is derived from an EMBL/GenBank/DDBJ whole genome shotgun (WGS) entry which is preliminary data.</text>
</comment>
<reference evidence="1" key="1">
    <citation type="submission" date="2021-01" db="EMBL/GenBank/DDBJ databases">
        <title>Marivirga sp. nov., isolated from intertidal surface sediments.</title>
        <authorList>
            <person name="Zhang M."/>
        </authorList>
    </citation>
    <scope>NUCLEOTIDE SEQUENCE</scope>
    <source>
        <strain evidence="1">SM1354</strain>
    </source>
</reference>
<name>A0A937DKN3_9BACT</name>
<dbReference type="EMBL" id="JAERQG010000003">
    <property type="protein sequence ID" value="MBL0766416.1"/>
    <property type="molecule type" value="Genomic_DNA"/>
</dbReference>
<evidence type="ECO:0000313" key="1">
    <source>
        <dbReference type="EMBL" id="MBL0766416.1"/>
    </source>
</evidence>
<protein>
    <submittedName>
        <fullName evidence="1">DUF4920 domain-containing protein</fullName>
    </submittedName>
</protein>
<dbReference type="Pfam" id="PF16267">
    <property type="entry name" value="DUF4920"/>
    <property type="match status" value="1"/>
</dbReference>
<proteinExistence type="predicted"/>
<accession>A0A937DKN3</accession>
<organism evidence="1 2">
    <name type="scientific">Marivirga atlantica</name>
    <dbReference type="NCBI Taxonomy" id="1548457"/>
    <lineage>
        <taxon>Bacteria</taxon>
        <taxon>Pseudomonadati</taxon>
        <taxon>Bacteroidota</taxon>
        <taxon>Cytophagia</taxon>
        <taxon>Cytophagales</taxon>
        <taxon>Marivirgaceae</taxon>
        <taxon>Marivirga</taxon>
    </lineage>
</organism>